<reference evidence="1" key="1">
    <citation type="submission" date="2020-08" db="EMBL/GenBank/DDBJ databases">
        <title>Multicomponent nature underlies the extraordinary mechanical properties of spider dragline silk.</title>
        <authorList>
            <person name="Kono N."/>
            <person name="Nakamura H."/>
            <person name="Mori M."/>
            <person name="Yoshida Y."/>
            <person name="Ohtoshi R."/>
            <person name="Malay A.D."/>
            <person name="Moran D.A.P."/>
            <person name="Tomita M."/>
            <person name="Numata K."/>
            <person name="Arakawa K."/>
        </authorList>
    </citation>
    <scope>NUCLEOTIDE SEQUENCE</scope>
</reference>
<protein>
    <submittedName>
        <fullName evidence="1">Uncharacterized protein</fullName>
    </submittedName>
</protein>
<evidence type="ECO:0000313" key="2">
    <source>
        <dbReference type="Proteomes" id="UP000887013"/>
    </source>
</evidence>
<dbReference type="Proteomes" id="UP000887013">
    <property type="component" value="Unassembled WGS sequence"/>
</dbReference>
<evidence type="ECO:0000313" key="1">
    <source>
        <dbReference type="EMBL" id="GFU07040.1"/>
    </source>
</evidence>
<dbReference type="AlphaFoldDB" id="A0A8X6UDS8"/>
<proteinExistence type="predicted"/>
<sequence>MTVALGSQGELARLPNLKVYKEFVTELEATHDQNNRCRIRYNRKDFIIKSEVLPYFLFLKNEQQIMDPQFQDINYNVPRAKILQNWFNEHEIKVLTQDFNAIEEIRGILKRGVKRKCEHTSNLASLNDQLIMEGVKSDRI</sequence>
<gene>
    <name evidence="1" type="ORF">NPIL_135771</name>
</gene>
<organism evidence="1 2">
    <name type="scientific">Nephila pilipes</name>
    <name type="common">Giant wood spider</name>
    <name type="synonym">Nephila maculata</name>
    <dbReference type="NCBI Taxonomy" id="299642"/>
    <lineage>
        <taxon>Eukaryota</taxon>
        <taxon>Metazoa</taxon>
        <taxon>Ecdysozoa</taxon>
        <taxon>Arthropoda</taxon>
        <taxon>Chelicerata</taxon>
        <taxon>Arachnida</taxon>
        <taxon>Araneae</taxon>
        <taxon>Araneomorphae</taxon>
        <taxon>Entelegynae</taxon>
        <taxon>Araneoidea</taxon>
        <taxon>Nephilidae</taxon>
        <taxon>Nephila</taxon>
    </lineage>
</organism>
<name>A0A8X6UDS8_NEPPI</name>
<keyword evidence="2" id="KW-1185">Reference proteome</keyword>
<dbReference type="EMBL" id="BMAW01124261">
    <property type="protein sequence ID" value="GFU07040.1"/>
    <property type="molecule type" value="Genomic_DNA"/>
</dbReference>
<accession>A0A8X6UDS8</accession>
<comment type="caution">
    <text evidence="1">The sequence shown here is derived from an EMBL/GenBank/DDBJ whole genome shotgun (WGS) entry which is preliminary data.</text>
</comment>